<protein>
    <recommendedName>
        <fullName evidence="2">Mor transcription activator domain-containing protein</fullName>
    </recommendedName>
</protein>
<proteinExistence type="predicted"/>
<accession>A0A212KBS2</accession>
<reference evidence="1" key="1">
    <citation type="submission" date="2016-04" db="EMBL/GenBank/DDBJ databases">
        <authorList>
            <person name="Evans L.H."/>
            <person name="Alamgir A."/>
            <person name="Owens N."/>
            <person name="Weber N.D."/>
            <person name="Virtaneva K."/>
            <person name="Barbian K."/>
            <person name="Babar A."/>
            <person name="Rosenke K."/>
        </authorList>
    </citation>
    <scope>NUCLEOTIDE SEQUENCE</scope>
    <source>
        <strain evidence="1">86</strain>
    </source>
</reference>
<dbReference type="EMBL" id="FLUO01000001">
    <property type="protein sequence ID" value="SBW09214.1"/>
    <property type="molecule type" value="Genomic_DNA"/>
</dbReference>
<organism evidence="1">
    <name type="scientific">uncultured Alphaproteobacteria bacterium</name>
    <dbReference type="NCBI Taxonomy" id="91750"/>
    <lineage>
        <taxon>Bacteria</taxon>
        <taxon>Pseudomonadati</taxon>
        <taxon>Pseudomonadota</taxon>
        <taxon>Alphaproteobacteria</taxon>
        <taxon>environmental samples</taxon>
    </lineage>
</organism>
<gene>
    <name evidence="1" type="ORF">KL86APRO_12543</name>
</gene>
<evidence type="ECO:0008006" key="2">
    <source>
        <dbReference type="Google" id="ProtNLM"/>
    </source>
</evidence>
<name>A0A212KBS2_9PROT</name>
<dbReference type="AlphaFoldDB" id="A0A212KBS2"/>
<sequence length="121" mass="12866">MTDHLPGMLGELERRGLRADALKLAAAWGGTKRYIPARPTSESEICKVISLEAAMALADAYGNGHHDIPLAAGLGSKKAALRRVLATGSTDAARAVGCSARYVRMVRNGSKDTRQGDLFED</sequence>
<evidence type="ECO:0000313" key="1">
    <source>
        <dbReference type="EMBL" id="SBW09214.1"/>
    </source>
</evidence>